<dbReference type="SUPFAM" id="SSF56954">
    <property type="entry name" value="Outer membrane efflux proteins (OEP)"/>
    <property type="match status" value="1"/>
</dbReference>
<feature type="chain" id="PRO_5020188872" evidence="3">
    <location>
        <begin position="24"/>
        <end position="430"/>
    </location>
</feature>
<dbReference type="PANTHER" id="PTHR30203">
    <property type="entry name" value="OUTER MEMBRANE CATION EFFLUX PROTEIN"/>
    <property type="match status" value="1"/>
</dbReference>
<proteinExistence type="inferred from homology"/>
<dbReference type="PANTHER" id="PTHR30203:SF30">
    <property type="entry name" value="OUTER MEMBRANE PROTEIN-RELATED"/>
    <property type="match status" value="1"/>
</dbReference>
<evidence type="ECO:0000313" key="5">
    <source>
        <dbReference type="Proteomes" id="UP000295367"/>
    </source>
</evidence>
<name>A0A4R3YCU7_9PROT</name>
<evidence type="ECO:0000256" key="1">
    <source>
        <dbReference type="ARBA" id="ARBA00007613"/>
    </source>
</evidence>
<comment type="similarity">
    <text evidence="1">Belongs to the outer membrane factor (OMF) (TC 1.B.17) family.</text>
</comment>
<evidence type="ECO:0000256" key="3">
    <source>
        <dbReference type="SAM" id="SignalP"/>
    </source>
</evidence>
<organism evidence="4 5">
    <name type="scientific">Sulfurirhabdus autotrophica</name>
    <dbReference type="NCBI Taxonomy" id="1706046"/>
    <lineage>
        <taxon>Bacteria</taxon>
        <taxon>Pseudomonadati</taxon>
        <taxon>Pseudomonadota</taxon>
        <taxon>Betaproteobacteria</taxon>
        <taxon>Nitrosomonadales</taxon>
        <taxon>Sulfuricellaceae</taxon>
        <taxon>Sulfurirhabdus</taxon>
    </lineage>
</organism>
<dbReference type="AlphaFoldDB" id="A0A4R3YCU7"/>
<dbReference type="Proteomes" id="UP000295367">
    <property type="component" value="Unassembled WGS sequence"/>
</dbReference>
<protein>
    <submittedName>
        <fullName evidence="4">Cobalt-zinc-cadmium efflux system outer membrane protein</fullName>
    </submittedName>
</protein>
<dbReference type="Pfam" id="PF02321">
    <property type="entry name" value="OEP"/>
    <property type="match status" value="2"/>
</dbReference>
<accession>A0A4R3YCU7</accession>
<dbReference type="GO" id="GO:0015562">
    <property type="term" value="F:efflux transmembrane transporter activity"/>
    <property type="evidence" value="ECO:0007669"/>
    <property type="project" value="InterPro"/>
</dbReference>
<sequence length="430" mass="46622">MLFRIFCVFFAFFALLLSKLSNADQMVGLQKLSLEQAIQIAEEYNHDLRLSVSSVASAGAAKIIASAAPNPMLTIQTFNINPAAGIGAGNLRNKTVDSTIRIDQLIERGGKREFRTENAADLEEAARKDMEDMHRQLRVNVSQAYYDLLAAEQKREITRQTVSLYESTVTAAQKRQKAGDISLADVARLQVDAMAAQNDVTQAEADIAKAKQALALVLGQTASASAINLTDSWPAIKFNDVEPSAVLIEQRSDVLAAKARLEAALATRKLARASRSRDVSVGVQYEHFPASDSNPQGSGNSYGIAVQVPLFARYSFDGEIKAAEAAVTQAQENLEKTRDMARNDLANSWQDARASYLRVKQYEDGLLAAAKKSSDAAEFAYKNGALGVMDVLDARRTLRATQLDALAARANFAKSVAAMQAAVALSENNR</sequence>
<gene>
    <name evidence="4" type="ORF">EDC63_102202</name>
</gene>
<dbReference type="EMBL" id="SMCO01000002">
    <property type="protein sequence ID" value="TCV89681.1"/>
    <property type="molecule type" value="Genomic_DNA"/>
</dbReference>
<dbReference type="RefSeq" id="WP_165922915.1">
    <property type="nucleotide sequence ID" value="NZ_BHVT01000057.1"/>
</dbReference>
<reference evidence="4 5" key="1">
    <citation type="submission" date="2019-03" db="EMBL/GenBank/DDBJ databases">
        <title>Genomic Encyclopedia of Type Strains, Phase IV (KMG-IV): sequencing the most valuable type-strain genomes for metagenomic binning, comparative biology and taxonomic classification.</title>
        <authorList>
            <person name="Goeker M."/>
        </authorList>
    </citation>
    <scope>NUCLEOTIDE SEQUENCE [LARGE SCALE GENOMIC DNA]</scope>
    <source>
        <strain evidence="4 5">DSM 100309</strain>
    </source>
</reference>
<keyword evidence="2" id="KW-0175">Coiled coil</keyword>
<feature type="signal peptide" evidence="3">
    <location>
        <begin position="1"/>
        <end position="23"/>
    </location>
</feature>
<evidence type="ECO:0000313" key="4">
    <source>
        <dbReference type="EMBL" id="TCV89681.1"/>
    </source>
</evidence>
<keyword evidence="3" id="KW-0732">Signal</keyword>
<dbReference type="InterPro" id="IPR003423">
    <property type="entry name" value="OMP_efflux"/>
</dbReference>
<feature type="coiled-coil region" evidence="2">
    <location>
        <begin position="186"/>
        <end position="213"/>
    </location>
</feature>
<dbReference type="Gene3D" id="1.20.1600.10">
    <property type="entry name" value="Outer membrane efflux proteins (OEP)"/>
    <property type="match status" value="1"/>
</dbReference>
<evidence type="ECO:0000256" key="2">
    <source>
        <dbReference type="SAM" id="Coils"/>
    </source>
</evidence>
<comment type="caution">
    <text evidence="4">The sequence shown here is derived from an EMBL/GenBank/DDBJ whole genome shotgun (WGS) entry which is preliminary data.</text>
</comment>
<keyword evidence="5" id="KW-1185">Reference proteome</keyword>
<dbReference type="InterPro" id="IPR010131">
    <property type="entry name" value="MdtP/NodT-like"/>
</dbReference>